<accession>A0ABQ9J5R6</accession>
<gene>
    <name evidence="2" type="ORF">NQ317_008623</name>
</gene>
<name>A0ABQ9J5R6_9CUCU</name>
<feature type="region of interest" description="Disordered" evidence="1">
    <location>
        <begin position="40"/>
        <end position="64"/>
    </location>
</feature>
<reference evidence="2" key="1">
    <citation type="journal article" date="2023" name="Insect Mol. Biol.">
        <title>Genome sequencing provides insights into the evolution of gene families encoding plant cell wall-degrading enzymes in longhorned beetles.</title>
        <authorList>
            <person name="Shin N.R."/>
            <person name="Okamura Y."/>
            <person name="Kirsch R."/>
            <person name="Pauchet Y."/>
        </authorList>
    </citation>
    <scope>NUCLEOTIDE SEQUENCE</scope>
    <source>
        <strain evidence="2">MMC_N1</strain>
    </source>
</reference>
<evidence type="ECO:0000313" key="2">
    <source>
        <dbReference type="EMBL" id="KAJ8973350.1"/>
    </source>
</evidence>
<evidence type="ECO:0000313" key="3">
    <source>
        <dbReference type="Proteomes" id="UP001162164"/>
    </source>
</evidence>
<sequence length="64" mass="7566">MAIRPYSRAPSWCRRHGKSCYGSHIEWWAIQEDVAEERRELSPPYQRLPKEVPSDLRRGEVGKI</sequence>
<comment type="caution">
    <text evidence="2">The sequence shown here is derived from an EMBL/GenBank/DDBJ whole genome shotgun (WGS) entry which is preliminary data.</text>
</comment>
<evidence type="ECO:0000256" key="1">
    <source>
        <dbReference type="SAM" id="MobiDB-lite"/>
    </source>
</evidence>
<proteinExistence type="predicted"/>
<dbReference type="EMBL" id="JAPWTJ010001189">
    <property type="protein sequence ID" value="KAJ8973350.1"/>
    <property type="molecule type" value="Genomic_DNA"/>
</dbReference>
<feature type="compositionally biased region" description="Basic and acidic residues" evidence="1">
    <location>
        <begin position="48"/>
        <end position="64"/>
    </location>
</feature>
<dbReference type="Proteomes" id="UP001162164">
    <property type="component" value="Unassembled WGS sequence"/>
</dbReference>
<organism evidence="2 3">
    <name type="scientific">Molorchus minor</name>
    <dbReference type="NCBI Taxonomy" id="1323400"/>
    <lineage>
        <taxon>Eukaryota</taxon>
        <taxon>Metazoa</taxon>
        <taxon>Ecdysozoa</taxon>
        <taxon>Arthropoda</taxon>
        <taxon>Hexapoda</taxon>
        <taxon>Insecta</taxon>
        <taxon>Pterygota</taxon>
        <taxon>Neoptera</taxon>
        <taxon>Endopterygota</taxon>
        <taxon>Coleoptera</taxon>
        <taxon>Polyphaga</taxon>
        <taxon>Cucujiformia</taxon>
        <taxon>Chrysomeloidea</taxon>
        <taxon>Cerambycidae</taxon>
        <taxon>Lamiinae</taxon>
        <taxon>Monochamini</taxon>
        <taxon>Molorchus</taxon>
    </lineage>
</organism>
<protein>
    <submittedName>
        <fullName evidence="2">Uncharacterized protein</fullName>
    </submittedName>
</protein>
<keyword evidence="3" id="KW-1185">Reference proteome</keyword>